<feature type="non-terminal residue" evidence="5">
    <location>
        <position position="157"/>
    </location>
</feature>
<dbReference type="PANTHER" id="PTHR24223">
    <property type="entry name" value="ATP-BINDING CASSETTE SUB-FAMILY C"/>
    <property type="match status" value="1"/>
</dbReference>
<reference evidence="7" key="2">
    <citation type="submission" date="2012-11" db="EMBL/GenBank/DDBJ databases">
        <authorList>
            <person name="Kuo A."/>
            <person name="Curtis B.A."/>
            <person name="Tanifuji G."/>
            <person name="Burki F."/>
            <person name="Gruber A."/>
            <person name="Irimia M."/>
            <person name="Maruyama S."/>
            <person name="Arias M.C."/>
            <person name="Ball S.G."/>
            <person name="Gile G.H."/>
            <person name="Hirakawa Y."/>
            <person name="Hopkins J.F."/>
            <person name="Rensing S.A."/>
            <person name="Schmutz J."/>
            <person name="Symeonidi A."/>
            <person name="Elias M."/>
            <person name="Eveleigh R.J."/>
            <person name="Herman E.K."/>
            <person name="Klute M.J."/>
            <person name="Nakayama T."/>
            <person name="Obornik M."/>
            <person name="Reyes-Prieto A."/>
            <person name="Armbrust E.V."/>
            <person name="Aves S.J."/>
            <person name="Beiko R.G."/>
            <person name="Coutinho P."/>
            <person name="Dacks J.B."/>
            <person name="Durnford D.G."/>
            <person name="Fast N.M."/>
            <person name="Green B.R."/>
            <person name="Grisdale C."/>
            <person name="Hempe F."/>
            <person name="Henrissat B."/>
            <person name="Hoppner M.P."/>
            <person name="Ishida K.-I."/>
            <person name="Kim E."/>
            <person name="Koreny L."/>
            <person name="Kroth P.G."/>
            <person name="Liu Y."/>
            <person name="Malik S.-B."/>
            <person name="Maier U.G."/>
            <person name="McRose D."/>
            <person name="Mock T."/>
            <person name="Neilson J.A."/>
            <person name="Onodera N.T."/>
            <person name="Poole A.M."/>
            <person name="Pritham E.J."/>
            <person name="Richards T.A."/>
            <person name="Rocap G."/>
            <person name="Roy S.W."/>
            <person name="Sarai C."/>
            <person name="Schaack S."/>
            <person name="Shirato S."/>
            <person name="Slamovits C.H."/>
            <person name="Spencer D.F."/>
            <person name="Suzuki S."/>
            <person name="Worden A.Z."/>
            <person name="Zauner S."/>
            <person name="Barry K."/>
            <person name="Bell C."/>
            <person name="Bharti A.K."/>
            <person name="Crow J.A."/>
            <person name="Grimwood J."/>
            <person name="Kramer R."/>
            <person name="Lindquist E."/>
            <person name="Lucas S."/>
            <person name="Salamov A."/>
            <person name="McFadden G.I."/>
            <person name="Lane C.E."/>
            <person name="Keeling P.J."/>
            <person name="Gray M.W."/>
            <person name="Grigoriev I.V."/>
            <person name="Archibald J.M."/>
        </authorList>
    </citation>
    <scope>NUCLEOTIDE SEQUENCE</scope>
    <source>
        <strain evidence="7">CCMP2712</strain>
    </source>
</reference>
<dbReference type="Pfam" id="PF00005">
    <property type="entry name" value="ABC_tran"/>
    <property type="match status" value="1"/>
</dbReference>
<dbReference type="GO" id="GO:0009507">
    <property type="term" value="C:chloroplast"/>
    <property type="evidence" value="ECO:0007669"/>
    <property type="project" value="UniProtKB-SubCell"/>
</dbReference>
<proteinExistence type="predicted"/>
<keyword evidence="7" id="KW-1185">Reference proteome</keyword>
<dbReference type="SUPFAM" id="SSF52540">
    <property type="entry name" value="P-loop containing nucleoside triphosphate hydrolases"/>
    <property type="match status" value="1"/>
</dbReference>
<dbReference type="HOGENOM" id="CLU_000604_28_0_1"/>
<evidence type="ECO:0000259" key="4">
    <source>
        <dbReference type="Pfam" id="PF00005"/>
    </source>
</evidence>
<gene>
    <name evidence="5" type="ORF">GUITHDRAFT_72245</name>
</gene>
<comment type="subcellular location">
    <subcellularLocation>
        <location evidence="1">Plastid</location>
        <location evidence="1">Chloroplast</location>
    </subcellularLocation>
</comment>
<dbReference type="InterPro" id="IPR050173">
    <property type="entry name" value="ABC_transporter_C-like"/>
</dbReference>
<dbReference type="STRING" id="905079.L1J7B2"/>
<reference evidence="5 7" key="1">
    <citation type="journal article" date="2012" name="Nature">
        <title>Algal genomes reveal evolutionary mosaicism and the fate of nucleomorphs.</title>
        <authorList>
            <consortium name="DOE Joint Genome Institute"/>
            <person name="Curtis B.A."/>
            <person name="Tanifuji G."/>
            <person name="Burki F."/>
            <person name="Gruber A."/>
            <person name="Irimia M."/>
            <person name="Maruyama S."/>
            <person name="Arias M.C."/>
            <person name="Ball S.G."/>
            <person name="Gile G.H."/>
            <person name="Hirakawa Y."/>
            <person name="Hopkins J.F."/>
            <person name="Kuo A."/>
            <person name="Rensing S.A."/>
            <person name="Schmutz J."/>
            <person name="Symeonidi A."/>
            <person name="Elias M."/>
            <person name="Eveleigh R.J."/>
            <person name="Herman E.K."/>
            <person name="Klute M.J."/>
            <person name="Nakayama T."/>
            <person name="Obornik M."/>
            <person name="Reyes-Prieto A."/>
            <person name="Armbrust E.V."/>
            <person name="Aves S.J."/>
            <person name="Beiko R.G."/>
            <person name="Coutinho P."/>
            <person name="Dacks J.B."/>
            <person name="Durnford D.G."/>
            <person name="Fast N.M."/>
            <person name="Green B.R."/>
            <person name="Grisdale C.J."/>
            <person name="Hempel F."/>
            <person name="Henrissat B."/>
            <person name="Hoppner M.P."/>
            <person name="Ishida K."/>
            <person name="Kim E."/>
            <person name="Koreny L."/>
            <person name="Kroth P.G."/>
            <person name="Liu Y."/>
            <person name="Malik S.B."/>
            <person name="Maier U.G."/>
            <person name="McRose D."/>
            <person name="Mock T."/>
            <person name="Neilson J.A."/>
            <person name="Onodera N.T."/>
            <person name="Poole A.M."/>
            <person name="Pritham E.J."/>
            <person name="Richards T.A."/>
            <person name="Rocap G."/>
            <person name="Roy S.W."/>
            <person name="Sarai C."/>
            <person name="Schaack S."/>
            <person name="Shirato S."/>
            <person name="Slamovits C.H."/>
            <person name="Spencer D.F."/>
            <person name="Suzuki S."/>
            <person name="Worden A.Z."/>
            <person name="Zauner S."/>
            <person name="Barry K."/>
            <person name="Bell C."/>
            <person name="Bharti A.K."/>
            <person name="Crow J.A."/>
            <person name="Grimwood J."/>
            <person name="Kramer R."/>
            <person name="Lindquist E."/>
            <person name="Lucas S."/>
            <person name="Salamov A."/>
            <person name="McFadden G.I."/>
            <person name="Lane C.E."/>
            <person name="Keeling P.J."/>
            <person name="Gray M.W."/>
            <person name="Grigoriev I.V."/>
            <person name="Archibald J.M."/>
        </authorList>
    </citation>
    <scope>NUCLEOTIDE SEQUENCE</scope>
    <source>
        <strain evidence="5 7">CCMP2712</strain>
    </source>
</reference>
<dbReference type="GO" id="GO:0042626">
    <property type="term" value="F:ATPase-coupled transmembrane transporter activity"/>
    <property type="evidence" value="ECO:0007669"/>
    <property type="project" value="TreeGrafter"/>
</dbReference>
<evidence type="ECO:0000256" key="3">
    <source>
        <dbReference type="ARBA" id="ARBA00022840"/>
    </source>
</evidence>
<dbReference type="Proteomes" id="UP000011087">
    <property type="component" value="Unassembled WGS sequence"/>
</dbReference>
<keyword evidence="3" id="KW-0067">ATP-binding</keyword>
<dbReference type="OMA" id="NVIRICD"/>
<evidence type="ECO:0000313" key="6">
    <source>
        <dbReference type="EnsemblProtists" id="EKX44222"/>
    </source>
</evidence>
<accession>L1J7B2</accession>
<organism evidence="5">
    <name type="scientific">Guillardia theta (strain CCMP2712)</name>
    <name type="common">Cryptophyte</name>
    <dbReference type="NCBI Taxonomy" id="905079"/>
    <lineage>
        <taxon>Eukaryota</taxon>
        <taxon>Cryptophyceae</taxon>
        <taxon>Pyrenomonadales</taxon>
        <taxon>Geminigeraceae</taxon>
        <taxon>Guillardia</taxon>
    </lineage>
</organism>
<evidence type="ECO:0000256" key="2">
    <source>
        <dbReference type="ARBA" id="ARBA00022741"/>
    </source>
</evidence>
<dbReference type="PaxDb" id="55529-EKX44222"/>
<sequence length="157" mass="17318">MTDTINFDIRRGHLVGVSGTTKSGKSSVLSAMVGWMPRHGQTGYMHVYGEVIFCGRQPQLLAGSIKQNVLFGLPLDHNMYTKAVTCSGLVRFLQMLPMGDETVIGKSTSVALDETFASCIALARAVYKDADVYIFDEILERLDDQTRDLVWHSCILG</sequence>
<dbReference type="RefSeq" id="XP_005831202.1">
    <property type="nucleotide sequence ID" value="XM_005831145.1"/>
</dbReference>
<keyword evidence="2" id="KW-0547">Nucleotide-binding</keyword>
<name>L1J7B2_GUITC</name>
<protein>
    <recommendedName>
        <fullName evidence="4">ABC transporter domain-containing protein</fullName>
    </recommendedName>
</protein>
<feature type="domain" description="ABC transporter" evidence="4">
    <location>
        <begin position="3"/>
        <end position="138"/>
    </location>
</feature>
<dbReference type="GeneID" id="17300980"/>
<dbReference type="OrthoDB" id="10056452at2759"/>
<evidence type="ECO:0000313" key="5">
    <source>
        <dbReference type="EMBL" id="EKX44222.1"/>
    </source>
</evidence>
<dbReference type="InterPro" id="IPR003439">
    <property type="entry name" value="ABC_transporter-like_ATP-bd"/>
</dbReference>
<dbReference type="AlphaFoldDB" id="L1J7B2"/>
<dbReference type="GO" id="GO:0005524">
    <property type="term" value="F:ATP binding"/>
    <property type="evidence" value="ECO:0007669"/>
    <property type="project" value="UniProtKB-KW"/>
</dbReference>
<dbReference type="InterPro" id="IPR027417">
    <property type="entry name" value="P-loop_NTPase"/>
</dbReference>
<evidence type="ECO:0000256" key="1">
    <source>
        <dbReference type="ARBA" id="ARBA00004229"/>
    </source>
</evidence>
<reference evidence="6" key="3">
    <citation type="submission" date="2015-06" db="UniProtKB">
        <authorList>
            <consortium name="EnsemblProtists"/>
        </authorList>
    </citation>
    <scope>IDENTIFICATION</scope>
</reference>
<dbReference type="EnsemblProtists" id="EKX44222">
    <property type="protein sequence ID" value="EKX44222"/>
    <property type="gene ID" value="GUITHDRAFT_72245"/>
</dbReference>
<dbReference type="EMBL" id="JH993005">
    <property type="protein sequence ID" value="EKX44222.1"/>
    <property type="molecule type" value="Genomic_DNA"/>
</dbReference>
<evidence type="ECO:0000313" key="7">
    <source>
        <dbReference type="Proteomes" id="UP000011087"/>
    </source>
</evidence>
<dbReference type="eggNOG" id="KOG0054">
    <property type="taxonomic scope" value="Eukaryota"/>
</dbReference>
<dbReference type="GO" id="GO:0016020">
    <property type="term" value="C:membrane"/>
    <property type="evidence" value="ECO:0007669"/>
    <property type="project" value="TreeGrafter"/>
</dbReference>
<dbReference type="KEGG" id="gtt:GUITHDRAFT_72245"/>
<dbReference type="Gene3D" id="3.40.50.300">
    <property type="entry name" value="P-loop containing nucleotide triphosphate hydrolases"/>
    <property type="match status" value="1"/>
</dbReference>
<dbReference type="GO" id="GO:0016887">
    <property type="term" value="F:ATP hydrolysis activity"/>
    <property type="evidence" value="ECO:0007669"/>
    <property type="project" value="InterPro"/>
</dbReference>